<gene>
    <name evidence="1" type="ORF">PILCRDRAFT_76925</name>
</gene>
<feature type="non-terminal residue" evidence="1">
    <location>
        <position position="1"/>
    </location>
</feature>
<organism evidence="1 2">
    <name type="scientific">Piloderma croceum (strain F 1598)</name>
    <dbReference type="NCBI Taxonomy" id="765440"/>
    <lineage>
        <taxon>Eukaryota</taxon>
        <taxon>Fungi</taxon>
        <taxon>Dikarya</taxon>
        <taxon>Basidiomycota</taxon>
        <taxon>Agaricomycotina</taxon>
        <taxon>Agaricomycetes</taxon>
        <taxon>Agaricomycetidae</taxon>
        <taxon>Atheliales</taxon>
        <taxon>Atheliaceae</taxon>
        <taxon>Piloderma</taxon>
    </lineage>
</organism>
<dbReference type="SUPFAM" id="SSF53098">
    <property type="entry name" value="Ribonuclease H-like"/>
    <property type="match status" value="1"/>
</dbReference>
<sequence length="346" mass="38153">FLAFFFKQYKRKKITVGAGTKRKCGHSQAAATAPLPEPESLEQEFELEGGEELSVEEQERALILGEDEAPVDGGQLAHDEKAVKTLREKAVAEMSTRGINISASENTQVLVLFPKVAGLVKKVHDSSTLKTKFEHLLLAHEELSKADKHSLDRHVPTQWNSESDCLEGHLYFRPIVEALTIPTENGLRAYKLTPTQWSLAMDVGDVLEIFQKPTNLFSQANLPLICNVVNMLDAIKLALIKAHDNTEVPNVICVAVHASLLLLQKYHSLTDDCEIYRIAIIMSPDKKLEWFKQRGWTADEIAEVCKLVVDGFNNSYCTASPSSPTAPASLSVPSAPPIGQARVSTV</sequence>
<dbReference type="AlphaFoldDB" id="A0A0C3FC59"/>
<name>A0A0C3FC59_PILCF</name>
<dbReference type="Proteomes" id="UP000054166">
    <property type="component" value="Unassembled WGS sequence"/>
</dbReference>
<accession>A0A0C3FC59</accession>
<dbReference type="EMBL" id="KN833026">
    <property type="protein sequence ID" value="KIM77346.1"/>
    <property type="molecule type" value="Genomic_DNA"/>
</dbReference>
<proteinExistence type="predicted"/>
<dbReference type="OrthoDB" id="3251057at2759"/>
<reference evidence="2" key="2">
    <citation type="submission" date="2015-01" db="EMBL/GenBank/DDBJ databases">
        <title>Evolutionary Origins and Diversification of the Mycorrhizal Mutualists.</title>
        <authorList>
            <consortium name="DOE Joint Genome Institute"/>
            <consortium name="Mycorrhizal Genomics Consortium"/>
            <person name="Kohler A."/>
            <person name="Kuo A."/>
            <person name="Nagy L.G."/>
            <person name="Floudas D."/>
            <person name="Copeland A."/>
            <person name="Barry K.W."/>
            <person name="Cichocki N."/>
            <person name="Veneault-Fourrey C."/>
            <person name="LaButti K."/>
            <person name="Lindquist E.A."/>
            <person name="Lipzen A."/>
            <person name="Lundell T."/>
            <person name="Morin E."/>
            <person name="Murat C."/>
            <person name="Riley R."/>
            <person name="Ohm R."/>
            <person name="Sun H."/>
            <person name="Tunlid A."/>
            <person name="Henrissat B."/>
            <person name="Grigoriev I.V."/>
            <person name="Hibbett D.S."/>
            <person name="Martin F."/>
        </authorList>
    </citation>
    <scope>NUCLEOTIDE SEQUENCE [LARGE SCALE GENOMIC DNA]</scope>
    <source>
        <strain evidence="2">F 1598</strain>
    </source>
</reference>
<evidence type="ECO:0000313" key="1">
    <source>
        <dbReference type="EMBL" id="KIM77346.1"/>
    </source>
</evidence>
<evidence type="ECO:0000313" key="2">
    <source>
        <dbReference type="Proteomes" id="UP000054166"/>
    </source>
</evidence>
<dbReference type="HOGENOM" id="CLU_050717_0_0_1"/>
<protein>
    <submittedName>
        <fullName evidence="1">Uncharacterized protein</fullName>
    </submittedName>
</protein>
<dbReference type="InterPro" id="IPR012337">
    <property type="entry name" value="RNaseH-like_sf"/>
</dbReference>
<dbReference type="InParanoid" id="A0A0C3FC59"/>
<reference evidence="1 2" key="1">
    <citation type="submission" date="2014-04" db="EMBL/GenBank/DDBJ databases">
        <authorList>
            <consortium name="DOE Joint Genome Institute"/>
            <person name="Kuo A."/>
            <person name="Tarkka M."/>
            <person name="Buscot F."/>
            <person name="Kohler A."/>
            <person name="Nagy L.G."/>
            <person name="Floudas D."/>
            <person name="Copeland A."/>
            <person name="Barry K.W."/>
            <person name="Cichocki N."/>
            <person name="Veneault-Fourrey C."/>
            <person name="LaButti K."/>
            <person name="Lindquist E.A."/>
            <person name="Lipzen A."/>
            <person name="Lundell T."/>
            <person name="Morin E."/>
            <person name="Murat C."/>
            <person name="Sun H."/>
            <person name="Tunlid A."/>
            <person name="Henrissat B."/>
            <person name="Grigoriev I.V."/>
            <person name="Hibbett D.S."/>
            <person name="Martin F."/>
            <person name="Nordberg H.P."/>
            <person name="Cantor M.N."/>
            <person name="Hua S.X."/>
        </authorList>
    </citation>
    <scope>NUCLEOTIDE SEQUENCE [LARGE SCALE GENOMIC DNA]</scope>
    <source>
        <strain evidence="1 2">F 1598</strain>
    </source>
</reference>
<keyword evidence="2" id="KW-1185">Reference proteome</keyword>